<evidence type="ECO:0000256" key="1">
    <source>
        <dbReference type="SAM" id="Phobius"/>
    </source>
</evidence>
<keyword evidence="1" id="KW-0812">Transmembrane</keyword>
<protein>
    <recommendedName>
        <fullName evidence="4">DUF3592 domain-containing protein</fullName>
    </recommendedName>
</protein>
<dbReference type="Proteomes" id="UP000260680">
    <property type="component" value="Unassembled WGS sequence"/>
</dbReference>
<gene>
    <name evidence="2" type="ORF">DS742_26345</name>
</gene>
<keyword evidence="1" id="KW-0472">Membrane</keyword>
<evidence type="ECO:0000313" key="2">
    <source>
        <dbReference type="EMBL" id="RFZ75921.1"/>
    </source>
</evidence>
<dbReference type="AlphaFoldDB" id="A0A3E2N4U1"/>
<name>A0A3E2N4U1_9FIRM</name>
<evidence type="ECO:0000313" key="3">
    <source>
        <dbReference type="Proteomes" id="UP000260680"/>
    </source>
</evidence>
<keyword evidence="1" id="KW-1133">Transmembrane helix</keyword>
<organism evidence="2 3">
    <name type="scientific">Lacrimispora amygdalina</name>
    <dbReference type="NCBI Taxonomy" id="253257"/>
    <lineage>
        <taxon>Bacteria</taxon>
        <taxon>Bacillati</taxon>
        <taxon>Bacillota</taxon>
        <taxon>Clostridia</taxon>
        <taxon>Lachnospirales</taxon>
        <taxon>Lachnospiraceae</taxon>
        <taxon>Lacrimispora</taxon>
    </lineage>
</organism>
<feature type="transmembrane region" description="Helical" evidence="1">
    <location>
        <begin position="109"/>
        <end position="128"/>
    </location>
</feature>
<accession>A0A3E2N4U1</accession>
<proteinExistence type="predicted"/>
<reference evidence="2 3" key="1">
    <citation type="submission" date="2018-07" db="EMBL/GenBank/DDBJ databases">
        <title>New species, Clostridium PI-S10-A1B.</title>
        <authorList>
            <person name="Krishna G."/>
            <person name="Summeta K."/>
            <person name="Shikha S."/>
            <person name="Prabhu P.B."/>
            <person name="Suresh K."/>
        </authorList>
    </citation>
    <scope>NUCLEOTIDE SEQUENCE [LARGE SCALE GENOMIC DNA]</scope>
    <source>
        <strain evidence="2 3">PI-S10-A1B</strain>
    </source>
</reference>
<comment type="caution">
    <text evidence="2">The sequence shown here is derived from an EMBL/GenBank/DDBJ whole genome shotgun (WGS) entry which is preliminary data.</text>
</comment>
<sequence>MGKVLLAIMVVVCCADLIRAIMKHYNFKKYKGDTIGAIISIRKHCKRDRFLKNYVYYAAYRYIVDGITYEEEFPLYENNEKLLHLYQRTKIQYDENNPRNFFPIDKKNAWRTIALNDLLYLFSMFLILEFMKYR</sequence>
<dbReference type="EMBL" id="QOHO01000112">
    <property type="protein sequence ID" value="RFZ75921.1"/>
    <property type="molecule type" value="Genomic_DNA"/>
</dbReference>
<dbReference type="RefSeq" id="WP_117419892.1">
    <property type="nucleotide sequence ID" value="NZ_QOHO01000112.1"/>
</dbReference>
<evidence type="ECO:0008006" key="4">
    <source>
        <dbReference type="Google" id="ProtNLM"/>
    </source>
</evidence>